<dbReference type="KEGG" id="pfj:MYCFIDRAFT_84361"/>
<keyword evidence="3" id="KW-1185">Reference proteome</keyword>
<dbReference type="AlphaFoldDB" id="M2YIH8"/>
<dbReference type="Proteomes" id="UP000016932">
    <property type="component" value="Unassembled WGS sequence"/>
</dbReference>
<reference evidence="2 3" key="1">
    <citation type="journal article" date="2012" name="PLoS Pathog.">
        <title>Diverse lifestyles and strategies of plant pathogenesis encoded in the genomes of eighteen Dothideomycetes fungi.</title>
        <authorList>
            <person name="Ohm R.A."/>
            <person name="Feau N."/>
            <person name="Henrissat B."/>
            <person name="Schoch C.L."/>
            <person name="Horwitz B.A."/>
            <person name="Barry K.W."/>
            <person name="Condon B.J."/>
            <person name="Copeland A.C."/>
            <person name="Dhillon B."/>
            <person name="Glaser F."/>
            <person name="Hesse C.N."/>
            <person name="Kosti I."/>
            <person name="LaButti K."/>
            <person name="Lindquist E.A."/>
            <person name="Lucas S."/>
            <person name="Salamov A.A."/>
            <person name="Bradshaw R.E."/>
            <person name="Ciuffetti L."/>
            <person name="Hamelin R.C."/>
            <person name="Kema G.H.J."/>
            <person name="Lawrence C."/>
            <person name="Scott J.A."/>
            <person name="Spatafora J.W."/>
            <person name="Turgeon B.G."/>
            <person name="de Wit P.J.G.M."/>
            <person name="Zhong S."/>
            <person name="Goodwin S.B."/>
            <person name="Grigoriev I.V."/>
        </authorList>
    </citation>
    <scope>NUCLEOTIDE SEQUENCE [LARGE SCALE GENOMIC DNA]</scope>
    <source>
        <strain evidence="2 3">CIRAD86</strain>
    </source>
</reference>
<name>M2YIH8_PSEFD</name>
<dbReference type="OrthoDB" id="3946110at2759"/>
<accession>M2YIH8</accession>
<evidence type="ECO:0000313" key="2">
    <source>
        <dbReference type="EMBL" id="EME77580.1"/>
    </source>
</evidence>
<protein>
    <submittedName>
        <fullName evidence="2">Uncharacterized protein</fullName>
    </submittedName>
</protein>
<feature type="region of interest" description="Disordered" evidence="1">
    <location>
        <begin position="1"/>
        <end position="22"/>
    </location>
</feature>
<dbReference type="HOGENOM" id="CLU_1714099_0_0_1"/>
<dbReference type="VEuPathDB" id="FungiDB:MYCFIDRAFT_84361"/>
<dbReference type="RefSeq" id="XP_007931396.1">
    <property type="nucleotide sequence ID" value="XM_007933205.1"/>
</dbReference>
<gene>
    <name evidence="2" type="ORF">MYCFIDRAFT_84361</name>
</gene>
<evidence type="ECO:0000256" key="1">
    <source>
        <dbReference type="SAM" id="MobiDB-lite"/>
    </source>
</evidence>
<organism evidence="2 3">
    <name type="scientific">Pseudocercospora fijiensis (strain CIRAD86)</name>
    <name type="common">Black leaf streak disease fungus</name>
    <name type="synonym">Mycosphaerella fijiensis</name>
    <dbReference type="NCBI Taxonomy" id="383855"/>
    <lineage>
        <taxon>Eukaryota</taxon>
        <taxon>Fungi</taxon>
        <taxon>Dikarya</taxon>
        <taxon>Ascomycota</taxon>
        <taxon>Pezizomycotina</taxon>
        <taxon>Dothideomycetes</taxon>
        <taxon>Dothideomycetidae</taxon>
        <taxon>Mycosphaerellales</taxon>
        <taxon>Mycosphaerellaceae</taxon>
        <taxon>Pseudocercospora</taxon>
    </lineage>
</organism>
<dbReference type="EMBL" id="KB446564">
    <property type="protein sequence ID" value="EME77580.1"/>
    <property type="molecule type" value="Genomic_DNA"/>
</dbReference>
<sequence length="153" mass="16787">MASAKQLCKVPASKSPAVETHEPKSLMNLPPELRLRIYEYVFASQHIPSESHCCSNAQLVSSEIGKQLPIKCTCSSGPHHPEILRKSRISNPPSKYIIANFKTPGVSKKIFHEAMPILYDNLELRATLPPPGTLIFLPTVLPGNLIPIVPESA</sequence>
<proteinExistence type="predicted"/>
<dbReference type="GeneID" id="19342187"/>
<evidence type="ECO:0000313" key="3">
    <source>
        <dbReference type="Proteomes" id="UP000016932"/>
    </source>
</evidence>